<dbReference type="AlphaFoldDB" id="A0A2P2QRS1"/>
<dbReference type="EMBL" id="GGEC01089238">
    <property type="protein sequence ID" value="MBX69722.1"/>
    <property type="molecule type" value="Transcribed_RNA"/>
</dbReference>
<organism evidence="1">
    <name type="scientific">Rhizophora mucronata</name>
    <name type="common">Asiatic mangrove</name>
    <dbReference type="NCBI Taxonomy" id="61149"/>
    <lineage>
        <taxon>Eukaryota</taxon>
        <taxon>Viridiplantae</taxon>
        <taxon>Streptophyta</taxon>
        <taxon>Embryophyta</taxon>
        <taxon>Tracheophyta</taxon>
        <taxon>Spermatophyta</taxon>
        <taxon>Magnoliopsida</taxon>
        <taxon>eudicotyledons</taxon>
        <taxon>Gunneridae</taxon>
        <taxon>Pentapetalae</taxon>
        <taxon>rosids</taxon>
        <taxon>fabids</taxon>
        <taxon>Malpighiales</taxon>
        <taxon>Rhizophoraceae</taxon>
        <taxon>Rhizophora</taxon>
    </lineage>
</organism>
<sequence>MRPRTKCHTNNQKSSI</sequence>
<name>A0A2P2QRS1_RHIMU</name>
<protein>
    <submittedName>
        <fullName evidence="1">Uncharacterized protein</fullName>
    </submittedName>
</protein>
<accession>A0A2P2QRS1</accession>
<proteinExistence type="predicted"/>
<reference evidence="1" key="1">
    <citation type="submission" date="2018-02" db="EMBL/GenBank/DDBJ databases">
        <title>Rhizophora mucronata_Transcriptome.</title>
        <authorList>
            <person name="Meera S.P."/>
            <person name="Sreeshan A."/>
            <person name="Augustine A."/>
        </authorList>
    </citation>
    <scope>NUCLEOTIDE SEQUENCE</scope>
    <source>
        <tissue evidence="1">Leaf</tissue>
    </source>
</reference>
<evidence type="ECO:0000313" key="1">
    <source>
        <dbReference type="EMBL" id="MBX69722.1"/>
    </source>
</evidence>